<dbReference type="EMBL" id="FMSV02000558">
    <property type="protein sequence ID" value="SEH09076.1"/>
    <property type="molecule type" value="Genomic_DNA"/>
</dbReference>
<organism evidence="1 2">
    <name type="scientific">Candidatus Venteria ishoeyi</name>
    <dbReference type="NCBI Taxonomy" id="1899563"/>
    <lineage>
        <taxon>Bacteria</taxon>
        <taxon>Pseudomonadati</taxon>
        <taxon>Pseudomonadota</taxon>
        <taxon>Gammaproteobacteria</taxon>
        <taxon>Thiotrichales</taxon>
        <taxon>Thiotrichaceae</taxon>
        <taxon>Venteria</taxon>
    </lineage>
</organism>
<dbReference type="AlphaFoldDB" id="A0A1H6FIZ2"/>
<evidence type="ECO:0000313" key="2">
    <source>
        <dbReference type="Proteomes" id="UP000236724"/>
    </source>
</evidence>
<keyword evidence="2" id="KW-1185">Reference proteome</keyword>
<dbReference type="OrthoDB" id="3078289at2"/>
<gene>
    <name evidence="1" type="ORF">MBHS_04970</name>
</gene>
<sequence length="323" mass="37380">MQWFINDLSLDGQFDTAESFCTALSELLKLRMEQPLFKEQLFCSRQLGQHLITEKYNLQKTVLQNPNPLFKRQVLEWISKSGPFWDDTREQNENDYFTFQNEAVTEQGLGEASRRTLAGLDTGVFSFIGSRFGFTSTPLSVQHGWREPELDFGIIEISNFWDIQRLKQAIEDEKPEPQSWVEVMAEACSRFNGLIFSPDIKRILQPSPFSRCVSQRIFELLGVLQCLVEESSTQGQLSDKGIELCNQHFVGKKAWFSGSSESEKHNFEHVLTFSDPANNMQKLFCPWHGKIKTPQFRIHFEWPRPSGQREIKVVYIGPKLTKK</sequence>
<proteinExistence type="predicted"/>
<accession>A0A1H6FIZ2</accession>
<reference evidence="1 2" key="1">
    <citation type="submission" date="2016-10" db="EMBL/GenBank/DDBJ databases">
        <authorList>
            <person name="de Groot N.N."/>
        </authorList>
    </citation>
    <scope>NUCLEOTIDE SEQUENCE [LARGE SCALE GENOMIC DNA]</scope>
    <source>
        <strain evidence="1">MBHS1</strain>
    </source>
</reference>
<dbReference type="RefSeq" id="WP_103922568.1">
    <property type="nucleotide sequence ID" value="NZ_FMSV02000558.1"/>
</dbReference>
<evidence type="ECO:0000313" key="1">
    <source>
        <dbReference type="EMBL" id="SEH09076.1"/>
    </source>
</evidence>
<name>A0A1H6FIZ2_9GAMM</name>
<dbReference type="Proteomes" id="UP000236724">
    <property type="component" value="Unassembled WGS sequence"/>
</dbReference>
<protein>
    <submittedName>
        <fullName evidence="1">Uncharacterized protein</fullName>
    </submittedName>
</protein>